<feature type="signal peptide" evidence="2">
    <location>
        <begin position="1"/>
        <end position="25"/>
    </location>
</feature>
<reference evidence="3" key="1">
    <citation type="journal article" date="2014" name="Int. J. Syst. Evol. Microbiol.">
        <title>Complete genome of a new Firmicutes species belonging to the dominant human colonic microbiota ('Ruminococcus bicirculans') reveals two chromosomes and a selective capacity to utilize plant glucans.</title>
        <authorList>
            <consortium name="NISC Comparative Sequencing Program"/>
            <person name="Wegmann U."/>
            <person name="Louis P."/>
            <person name="Goesmann A."/>
            <person name="Henrissat B."/>
            <person name="Duncan S.H."/>
            <person name="Flint H.J."/>
        </authorList>
    </citation>
    <scope>NUCLEOTIDE SEQUENCE</scope>
    <source>
        <strain evidence="3">NBRC 106593</strain>
    </source>
</reference>
<evidence type="ECO:0000313" key="4">
    <source>
        <dbReference type="EMBL" id="MFC6712396.1"/>
    </source>
</evidence>
<dbReference type="EMBL" id="JBHSWJ010000002">
    <property type="protein sequence ID" value="MFC6712396.1"/>
    <property type="molecule type" value="Genomic_DNA"/>
</dbReference>
<dbReference type="Gene3D" id="2.50.20.20">
    <property type="match status" value="1"/>
</dbReference>
<gene>
    <name evidence="3" type="ORF">ACFQBT_00200</name>
    <name evidence="4" type="ORF">ACFQBT_00405</name>
    <name evidence="5" type="ORF">ACFQBT_19615</name>
    <name evidence="6" type="ORF">ACFQBT_19835</name>
</gene>
<name>A0ABW2AMX1_9MICO</name>
<evidence type="ECO:0000313" key="5">
    <source>
        <dbReference type="EMBL" id="MFC6715918.1"/>
    </source>
</evidence>
<comment type="caution">
    <text evidence="3">The sequence shown here is derived from an EMBL/GenBank/DDBJ whole genome shotgun (WGS) entry which is preliminary data.</text>
</comment>
<dbReference type="RefSeq" id="WP_377819845.1">
    <property type="nucleotide sequence ID" value="NZ_JBHSWJ010000001.1"/>
</dbReference>
<keyword evidence="2" id="KW-0732">Signal</keyword>
<accession>A0ABW2AMX1</accession>
<evidence type="ECO:0008006" key="8">
    <source>
        <dbReference type="Google" id="ProtNLM"/>
    </source>
</evidence>
<dbReference type="EMBL" id="JBHSWJ010000001">
    <property type="protein sequence ID" value="MFC6712357.1"/>
    <property type="molecule type" value="Genomic_DNA"/>
</dbReference>
<feature type="region of interest" description="Disordered" evidence="1">
    <location>
        <begin position="34"/>
        <end position="68"/>
    </location>
</feature>
<evidence type="ECO:0000313" key="7">
    <source>
        <dbReference type="Proteomes" id="UP001596356"/>
    </source>
</evidence>
<dbReference type="PROSITE" id="PS51257">
    <property type="entry name" value="PROKAR_LIPOPROTEIN"/>
    <property type="match status" value="1"/>
</dbReference>
<protein>
    <recommendedName>
        <fullName evidence="8">LppX_LprAFG lipoprotein</fullName>
    </recommendedName>
</protein>
<dbReference type="EMBL" id="JBHSWJ010000002">
    <property type="protein sequence ID" value="MFC6715918.1"/>
    <property type="molecule type" value="Genomic_DNA"/>
</dbReference>
<reference evidence="7" key="2">
    <citation type="journal article" date="2019" name="Int. J. Syst. Evol. Microbiol.">
        <title>The Global Catalogue of Microorganisms (GCM) 10K type strain sequencing project: providing services to taxonomists for standard genome sequencing and annotation.</title>
        <authorList>
            <consortium name="The Broad Institute Genomics Platform"/>
            <consortium name="The Broad Institute Genome Sequencing Center for Infectious Disease"/>
            <person name="Wu L."/>
            <person name="Ma J."/>
        </authorList>
    </citation>
    <scope>NUCLEOTIDE SEQUENCE [LARGE SCALE GENOMIC DNA]</scope>
    <source>
        <strain evidence="7">NBRC 106593</strain>
    </source>
</reference>
<keyword evidence="7" id="KW-1185">Reference proteome</keyword>
<dbReference type="Proteomes" id="UP001596356">
    <property type="component" value="Unassembled WGS sequence"/>
</dbReference>
<evidence type="ECO:0000313" key="6">
    <source>
        <dbReference type="EMBL" id="MFC6715959.1"/>
    </source>
</evidence>
<evidence type="ECO:0000256" key="2">
    <source>
        <dbReference type="SAM" id="SignalP"/>
    </source>
</evidence>
<sequence length="263" mass="27517">MSIARPRLARIAASCALALSLTGCASSIHLTLPSGATSSTPPASPTPSASPTQSTTPGSSASSTGGLPTAEDLTRQIAANFTTAKSAHLVATYTKNDETRTLDVSGTVDGSNQRTVLTINKDNVKAEIRTVDARVYVNGNEAYYRYSGVPSSRAKQVAGRWLSIPAASAASTTRDFTLRTIFSDLNSNLSRSESRGLTVTESSRDGKKIWQAANAQTTILVAADGSGRLLRASNKGLLNTQAYTFDQWDSAPTVDAPSNAVTT</sequence>
<dbReference type="EMBL" id="JBHSWJ010000003">
    <property type="protein sequence ID" value="MFC6715959.1"/>
    <property type="molecule type" value="Genomic_DNA"/>
</dbReference>
<evidence type="ECO:0000313" key="3">
    <source>
        <dbReference type="EMBL" id="MFC6712357.1"/>
    </source>
</evidence>
<reference evidence="3" key="3">
    <citation type="submission" date="2024-09" db="EMBL/GenBank/DDBJ databases">
        <authorList>
            <person name="Sun Q."/>
            <person name="Mori K."/>
        </authorList>
    </citation>
    <scope>NUCLEOTIDE SEQUENCE</scope>
    <source>
        <strain evidence="3">NBRC 106593</strain>
    </source>
</reference>
<evidence type="ECO:0000256" key="1">
    <source>
        <dbReference type="SAM" id="MobiDB-lite"/>
    </source>
</evidence>
<feature type="chain" id="PRO_5045033327" description="LppX_LprAFG lipoprotein" evidence="2">
    <location>
        <begin position="26"/>
        <end position="263"/>
    </location>
</feature>
<proteinExistence type="predicted"/>
<organism evidence="3 7">
    <name type="scientific">Branchiibius cervicis</name>
    <dbReference type="NCBI Taxonomy" id="908252"/>
    <lineage>
        <taxon>Bacteria</taxon>
        <taxon>Bacillati</taxon>
        <taxon>Actinomycetota</taxon>
        <taxon>Actinomycetes</taxon>
        <taxon>Micrococcales</taxon>
        <taxon>Dermacoccaceae</taxon>
        <taxon>Branchiibius</taxon>
    </lineage>
</organism>